<dbReference type="PANTHER" id="PTHR16036">
    <property type="entry name" value="ANKYRIN REPEAT AND ZINC FINGER DOMAIN-CONTAINING PROTEIN 1"/>
    <property type="match status" value="1"/>
</dbReference>
<dbReference type="AlphaFoldDB" id="A0A067BVU5"/>
<reference evidence="17 18" key="1">
    <citation type="journal article" date="2013" name="PLoS Genet.">
        <title>Distinctive expansion of potential virulence genes in the genome of the oomycete fish pathogen Saprolegnia parasitica.</title>
        <authorList>
            <person name="Jiang R.H."/>
            <person name="de Bruijn I."/>
            <person name="Haas B.J."/>
            <person name="Belmonte R."/>
            <person name="Lobach L."/>
            <person name="Christie J."/>
            <person name="van den Ackerveken G."/>
            <person name="Bottin A."/>
            <person name="Bulone V."/>
            <person name="Diaz-Moreno S.M."/>
            <person name="Dumas B."/>
            <person name="Fan L."/>
            <person name="Gaulin E."/>
            <person name="Govers F."/>
            <person name="Grenville-Briggs L.J."/>
            <person name="Horner N.R."/>
            <person name="Levin J.Z."/>
            <person name="Mammella M."/>
            <person name="Meijer H.J."/>
            <person name="Morris P."/>
            <person name="Nusbaum C."/>
            <person name="Oome S."/>
            <person name="Phillips A.J."/>
            <person name="van Rooyen D."/>
            <person name="Rzeszutek E."/>
            <person name="Saraiva M."/>
            <person name="Secombes C.J."/>
            <person name="Seidl M.F."/>
            <person name="Snel B."/>
            <person name="Stassen J.H."/>
            <person name="Sykes S."/>
            <person name="Tripathy S."/>
            <person name="van den Berg H."/>
            <person name="Vega-Arreguin J.C."/>
            <person name="Wawra S."/>
            <person name="Young S.K."/>
            <person name="Zeng Q."/>
            <person name="Dieguez-Uribeondo J."/>
            <person name="Russ C."/>
            <person name="Tyler B.M."/>
            <person name="van West P."/>
        </authorList>
    </citation>
    <scope>NUCLEOTIDE SEQUENCE [LARGE SCALE GENOMIC DNA]</scope>
    <source>
        <strain evidence="17 18">CBS 223.65</strain>
    </source>
</reference>
<keyword evidence="10" id="KW-0862">Zinc</keyword>
<dbReference type="InterPro" id="IPR041175">
    <property type="entry name" value="VLRF1/Vms1"/>
</dbReference>
<comment type="subcellular location">
    <subcellularLocation>
        <location evidence="1">Cytoplasm</location>
    </subcellularLocation>
</comment>
<dbReference type="InterPro" id="IPR047139">
    <property type="entry name" value="ANKZ1/VMS1"/>
</dbReference>
<keyword evidence="5" id="KW-0479">Metal-binding</keyword>
<keyword evidence="8" id="KW-0863">Zinc-finger</keyword>
<evidence type="ECO:0000256" key="15">
    <source>
        <dbReference type="SAM" id="MobiDB-lite"/>
    </source>
</evidence>
<evidence type="ECO:0000256" key="9">
    <source>
        <dbReference type="ARBA" id="ARBA00022801"/>
    </source>
</evidence>
<keyword evidence="12" id="KW-0175">Coiled coil</keyword>
<evidence type="ECO:0000313" key="18">
    <source>
        <dbReference type="Proteomes" id="UP000030745"/>
    </source>
</evidence>
<feature type="repeat" description="ANK" evidence="13">
    <location>
        <begin position="421"/>
        <end position="453"/>
    </location>
</feature>
<dbReference type="GO" id="GO:0005737">
    <property type="term" value="C:cytoplasm"/>
    <property type="evidence" value="ECO:0007669"/>
    <property type="project" value="UniProtKB-SubCell"/>
</dbReference>
<sequence length="590" mass="64919">MQRKQRYGSIPLWELSNLASWRSLNGAVDEDPAPATTTTADPPVVRAHLDVRGLTCGTCRLEFEDVKEQQAHFKTDLHVYNLKRKSKGLDCVTLDAYDAYVASQATKTTTALAADSDDDDDEAQDAYRHPLDLSLSSDENDSDDEGSEANLQREPLQAFTDNTTLFKIYNASFPQWSEKDKASFQATTDMVQSFSTDAAYYQWAVFLFRAGRFAGAVFQKDKVLVHKAFQRYTTRRKQGGSQSAHDAAGGKAKSAGAQLRRYNEMALQQDISELLTLWKTELQGCKRIFLGSAKTSRGLFFEKTGLQADDPRIRKVPFGTLRPTYDEVCRVRSVLGSASYGPFLPSAYEPKPVAVKTPKKKPSDKASTTEAIPPAIDLPAEVIPALPTPALLIAVEAGDLAAVHALLADGANVNISHVDGSLRTPLHIASALGQTDLVRLLLEHGADPCALDDHLRVPYFLCASKETRNVYRRYRGLAPAQWDYEAAKIPDALTDDVEDARKARDKEKKKRAKERKQQQMAAERAQQEVEAAAAAARAARAALEAACAMCGEPSGAKPFLRLTYKYCSTACVNAHKRELMAMAAMKRFGS</sequence>
<dbReference type="GO" id="GO:0008270">
    <property type="term" value="F:zinc ion binding"/>
    <property type="evidence" value="ECO:0007669"/>
    <property type="project" value="UniProtKB-KW"/>
</dbReference>
<dbReference type="GeneID" id="24133399"/>
<keyword evidence="9 14" id="KW-0378">Hydrolase</keyword>
<evidence type="ECO:0000256" key="14">
    <source>
        <dbReference type="PROSITE-ProRule" id="PRU01389"/>
    </source>
</evidence>
<dbReference type="VEuPathDB" id="FungiDB:SPRG_11355"/>
<feature type="region of interest" description="Disordered" evidence="15">
    <location>
        <begin position="499"/>
        <end position="523"/>
    </location>
</feature>
<organism evidence="17 18">
    <name type="scientific">Saprolegnia parasitica (strain CBS 223.65)</name>
    <dbReference type="NCBI Taxonomy" id="695850"/>
    <lineage>
        <taxon>Eukaryota</taxon>
        <taxon>Sar</taxon>
        <taxon>Stramenopiles</taxon>
        <taxon>Oomycota</taxon>
        <taxon>Saprolegniomycetes</taxon>
        <taxon>Saprolegniales</taxon>
        <taxon>Saprolegniaceae</taxon>
        <taxon>Saprolegnia</taxon>
    </lineage>
</organism>
<protein>
    <recommendedName>
        <fullName evidence="16">VLRF1 domain-containing protein</fullName>
    </recommendedName>
</protein>
<evidence type="ECO:0000256" key="8">
    <source>
        <dbReference type="ARBA" id="ARBA00022771"/>
    </source>
</evidence>
<evidence type="ECO:0000256" key="1">
    <source>
        <dbReference type="ARBA" id="ARBA00004496"/>
    </source>
</evidence>
<feature type="compositionally biased region" description="Acidic residues" evidence="15">
    <location>
        <begin position="138"/>
        <end position="147"/>
    </location>
</feature>
<feature type="region of interest" description="Disordered" evidence="15">
    <location>
        <begin position="130"/>
        <end position="154"/>
    </location>
</feature>
<evidence type="ECO:0000256" key="5">
    <source>
        <dbReference type="ARBA" id="ARBA00022723"/>
    </source>
</evidence>
<dbReference type="OrthoDB" id="78366at2759"/>
<keyword evidence="11 13" id="KW-0040">ANK repeat</keyword>
<dbReference type="OMA" id="GPHIFMC"/>
<evidence type="ECO:0000256" key="3">
    <source>
        <dbReference type="ARBA" id="ARBA00022490"/>
    </source>
</evidence>
<evidence type="ECO:0000259" key="16">
    <source>
        <dbReference type="PROSITE" id="PS52044"/>
    </source>
</evidence>
<dbReference type="SMART" id="SM00248">
    <property type="entry name" value="ANK"/>
    <property type="match status" value="2"/>
</dbReference>
<dbReference type="PROSITE" id="PS52044">
    <property type="entry name" value="VLRF1"/>
    <property type="match status" value="1"/>
</dbReference>
<evidence type="ECO:0000256" key="7">
    <source>
        <dbReference type="ARBA" id="ARBA00022759"/>
    </source>
</evidence>
<dbReference type="GO" id="GO:0016787">
    <property type="term" value="F:hydrolase activity"/>
    <property type="evidence" value="ECO:0007669"/>
    <property type="project" value="UniProtKB-KW"/>
</dbReference>
<evidence type="ECO:0000256" key="12">
    <source>
        <dbReference type="ARBA" id="ARBA00023054"/>
    </source>
</evidence>
<dbReference type="PANTHER" id="PTHR16036:SF2">
    <property type="entry name" value="TRNA ENDONUCLEASE ANKZF1"/>
    <property type="match status" value="1"/>
</dbReference>
<evidence type="ECO:0000256" key="10">
    <source>
        <dbReference type="ARBA" id="ARBA00022833"/>
    </source>
</evidence>
<dbReference type="InterPro" id="IPR041540">
    <property type="entry name" value="VATC"/>
</dbReference>
<dbReference type="Gene3D" id="1.25.40.20">
    <property type="entry name" value="Ankyrin repeat-containing domain"/>
    <property type="match status" value="1"/>
</dbReference>
<dbReference type="PROSITE" id="PS50088">
    <property type="entry name" value="ANK_REPEAT"/>
    <property type="match status" value="1"/>
</dbReference>
<dbReference type="RefSeq" id="XP_012206926.1">
    <property type="nucleotide sequence ID" value="XM_012351536.1"/>
</dbReference>
<dbReference type="GO" id="GO:0004519">
    <property type="term" value="F:endonuclease activity"/>
    <property type="evidence" value="ECO:0007669"/>
    <property type="project" value="UniProtKB-KW"/>
</dbReference>
<accession>A0A067BVU5</accession>
<evidence type="ECO:0000256" key="11">
    <source>
        <dbReference type="ARBA" id="ARBA00023043"/>
    </source>
</evidence>
<gene>
    <name evidence="17" type="ORF">SPRG_11355</name>
</gene>
<dbReference type="PROSITE" id="PS50297">
    <property type="entry name" value="ANK_REP_REGION"/>
    <property type="match status" value="1"/>
</dbReference>
<dbReference type="SUPFAM" id="SSF48403">
    <property type="entry name" value="Ankyrin repeat"/>
    <property type="match status" value="1"/>
</dbReference>
<comment type="domain">
    <text evidence="14">The VLRF1 domain mediates binding to the 60S ribosomal subunit.</text>
</comment>
<dbReference type="Pfam" id="PF12796">
    <property type="entry name" value="Ank_2"/>
    <property type="match status" value="1"/>
</dbReference>
<dbReference type="STRING" id="695850.A0A067BVU5"/>
<dbReference type="InterPro" id="IPR036770">
    <property type="entry name" value="Ankyrin_rpt-contain_sf"/>
</dbReference>
<keyword evidence="6" id="KW-0677">Repeat</keyword>
<keyword evidence="4 14" id="KW-0540">Nuclease</keyword>
<dbReference type="Pfam" id="PF18826">
    <property type="entry name" value="bVLRF1"/>
    <property type="match status" value="1"/>
</dbReference>
<comment type="similarity">
    <text evidence="2 14">Belongs to the ANKZF1/VMS1 family.</text>
</comment>
<evidence type="ECO:0000256" key="2">
    <source>
        <dbReference type="ARBA" id="ARBA00009262"/>
    </source>
</evidence>
<evidence type="ECO:0000256" key="6">
    <source>
        <dbReference type="ARBA" id="ARBA00022737"/>
    </source>
</evidence>
<feature type="active site" evidence="14">
    <location>
        <position position="242"/>
    </location>
</feature>
<keyword evidence="7 14" id="KW-0255">Endonuclease</keyword>
<dbReference type="KEGG" id="spar:SPRG_11355"/>
<name>A0A067BVU5_SAPPC</name>
<feature type="domain" description="VLRF1" evidence="16">
    <location>
        <begin position="199"/>
        <end position="338"/>
    </location>
</feature>
<dbReference type="Proteomes" id="UP000030745">
    <property type="component" value="Unassembled WGS sequence"/>
</dbReference>
<dbReference type="EMBL" id="KK583269">
    <property type="protein sequence ID" value="KDO22403.1"/>
    <property type="molecule type" value="Genomic_DNA"/>
</dbReference>
<keyword evidence="18" id="KW-1185">Reference proteome</keyword>
<evidence type="ECO:0000313" key="17">
    <source>
        <dbReference type="EMBL" id="KDO22403.1"/>
    </source>
</evidence>
<dbReference type="Pfam" id="PF18716">
    <property type="entry name" value="VATC"/>
    <property type="match status" value="1"/>
</dbReference>
<dbReference type="GO" id="GO:0036503">
    <property type="term" value="P:ERAD pathway"/>
    <property type="evidence" value="ECO:0007669"/>
    <property type="project" value="TreeGrafter"/>
</dbReference>
<dbReference type="InterPro" id="IPR002110">
    <property type="entry name" value="Ankyrin_rpt"/>
</dbReference>
<keyword evidence="3 14" id="KW-0963">Cytoplasm</keyword>
<evidence type="ECO:0000256" key="13">
    <source>
        <dbReference type="PROSITE-ProRule" id="PRU00023"/>
    </source>
</evidence>
<proteinExistence type="inferred from homology"/>
<evidence type="ECO:0000256" key="4">
    <source>
        <dbReference type="ARBA" id="ARBA00022722"/>
    </source>
</evidence>